<organism evidence="3 4">
    <name type="scientific">Hominenteromicrobium mulieris</name>
    <dbReference type="NCBI Taxonomy" id="2885357"/>
    <lineage>
        <taxon>Bacteria</taxon>
        <taxon>Bacillati</taxon>
        <taxon>Bacillota</taxon>
        <taxon>Clostridia</taxon>
        <taxon>Eubacteriales</taxon>
        <taxon>Oscillospiraceae</taxon>
        <taxon>Hominenteromicrobium</taxon>
    </lineage>
</organism>
<feature type="domain" description="Methyltransferase" evidence="2">
    <location>
        <begin position="67"/>
        <end position="160"/>
    </location>
</feature>
<dbReference type="AlphaFoldDB" id="A0AAE3AKF0"/>
<dbReference type="GO" id="GO:0008168">
    <property type="term" value="F:methyltransferase activity"/>
    <property type="evidence" value="ECO:0007669"/>
    <property type="project" value="UniProtKB-KW"/>
</dbReference>
<accession>A0AAE3AKF0</accession>
<keyword evidence="4" id="KW-1185">Reference proteome</keyword>
<dbReference type="Gene3D" id="3.40.50.150">
    <property type="entry name" value="Vaccinia Virus protein VP39"/>
    <property type="match status" value="1"/>
</dbReference>
<evidence type="ECO:0000256" key="1">
    <source>
        <dbReference type="ARBA" id="ARBA00022679"/>
    </source>
</evidence>
<evidence type="ECO:0000313" key="3">
    <source>
        <dbReference type="EMBL" id="MCC2136435.1"/>
    </source>
</evidence>
<dbReference type="Proteomes" id="UP001199424">
    <property type="component" value="Unassembled WGS sequence"/>
</dbReference>
<comment type="caution">
    <text evidence="3">The sequence shown here is derived from an EMBL/GenBank/DDBJ whole genome shotgun (WGS) entry which is preliminary data.</text>
</comment>
<keyword evidence="3" id="KW-0489">Methyltransferase</keyword>
<protein>
    <submittedName>
        <fullName evidence="3">Class I SAM-dependent methyltransferase</fullName>
    </submittedName>
</protein>
<proteinExistence type="predicted"/>
<dbReference type="GO" id="GO:0032259">
    <property type="term" value="P:methylation"/>
    <property type="evidence" value="ECO:0007669"/>
    <property type="project" value="UniProtKB-KW"/>
</dbReference>
<dbReference type="InterPro" id="IPR029063">
    <property type="entry name" value="SAM-dependent_MTases_sf"/>
</dbReference>
<sequence length="234" mass="26776">MVINAQNKEKYLEDLKNWLCELESAPLEEMGAFFRKRLPEYEARMTKFWGEDYKQFARAVPQSAKRILDLGCGTGLELDALYNLRADISVIGIDLSPDMLDALMKKHGDKDLTLLCGSYFAVPFPGAFDAVISFESLHHFLPEKKSRLFKRIYDCLTPGGMFVNGDYFACCDEEENLLRETWSRKRREENIPDDTFVHFDIPLTKEHEAALLKEVGFTVTVENGNDCSIIKAVK</sequence>
<dbReference type="CDD" id="cd02440">
    <property type="entry name" value="AdoMet_MTases"/>
    <property type="match status" value="1"/>
</dbReference>
<evidence type="ECO:0000259" key="2">
    <source>
        <dbReference type="Pfam" id="PF13649"/>
    </source>
</evidence>
<name>A0AAE3AKF0_9FIRM</name>
<dbReference type="RefSeq" id="WP_308448919.1">
    <property type="nucleotide sequence ID" value="NZ_JAJEQC010000004.1"/>
</dbReference>
<dbReference type="InterPro" id="IPR041698">
    <property type="entry name" value="Methyltransf_25"/>
</dbReference>
<dbReference type="Pfam" id="PF13649">
    <property type="entry name" value="Methyltransf_25"/>
    <property type="match status" value="1"/>
</dbReference>
<dbReference type="PANTHER" id="PTHR43861">
    <property type="entry name" value="TRANS-ACONITATE 2-METHYLTRANSFERASE-RELATED"/>
    <property type="match status" value="1"/>
</dbReference>
<dbReference type="SUPFAM" id="SSF53335">
    <property type="entry name" value="S-adenosyl-L-methionine-dependent methyltransferases"/>
    <property type="match status" value="1"/>
</dbReference>
<reference evidence="3" key="1">
    <citation type="submission" date="2021-10" db="EMBL/GenBank/DDBJ databases">
        <title>Anaerobic single-cell dispensing facilitates the cultivation of human gut bacteria.</title>
        <authorList>
            <person name="Afrizal A."/>
        </authorList>
    </citation>
    <scope>NUCLEOTIDE SEQUENCE</scope>
    <source>
        <strain evidence="3">CLA-AA-H250</strain>
    </source>
</reference>
<dbReference type="EMBL" id="JAJEQC010000004">
    <property type="protein sequence ID" value="MCC2136435.1"/>
    <property type="molecule type" value="Genomic_DNA"/>
</dbReference>
<gene>
    <name evidence="3" type="ORF">LKD31_05340</name>
</gene>
<keyword evidence="1" id="KW-0808">Transferase</keyword>
<evidence type="ECO:0000313" key="4">
    <source>
        <dbReference type="Proteomes" id="UP001199424"/>
    </source>
</evidence>